<dbReference type="RefSeq" id="WP_345713973.1">
    <property type="nucleotide sequence ID" value="NZ_BAABIL010000683.1"/>
</dbReference>
<dbReference type="EMBL" id="BAABIL010000683">
    <property type="protein sequence ID" value="GAA4660124.1"/>
    <property type="molecule type" value="Genomic_DNA"/>
</dbReference>
<dbReference type="InterPro" id="IPR023393">
    <property type="entry name" value="START-like_dom_sf"/>
</dbReference>
<dbReference type="SUPFAM" id="SSF55961">
    <property type="entry name" value="Bet v1-like"/>
    <property type="match status" value="1"/>
</dbReference>
<gene>
    <name evidence="1" type="ORF">GCM10023225_33610</name>
</gene>
<sequence>MRGAWPGGPAGAATATARLVVAAPPELVWRRLTDWPAQTRWVPLTVVRRLPGPVGAVGERFSGRTGLGPLAFEDPMEVVSWRPPAEGRAGRCDLLKHGRLVRGGASIVVRGAGGGTSAVEWTESVSLVSAPLTRPFALPLRWATRLAFGRVLRAMAREVAAERA</sequence>
<evidence type="ECO:0008006" key="3">
    <source>
        <dbReference type="Google" id="ProtNLM"/>
    </source>
</evidence>
<dbReference type="InterPro" id="IPR019587">
    <property type="entry name" value="Polyketide_cyclase/dehydratase"/>
</dbReference>
<accession>A0ABP8VDM3</accession>
<name>A0ABP8VDM3_9ACTN</name>
<dbReference type="Gene3D" id="3.30.530.20">
    <property type="match status" value="1"/>
</dbReference>
<organism evidence="1 2">
    <name type="scientific">Kineococcus glutinatus</name>
    <dbReference type="NCBI Taxonomy" id="1070872"/>
    <lineage>
        <taxon>Bacteria</taxon>
        <taxon>Bacillati</taxon>
        <taxon>Actinomycetota</taxon>
        <taxon>Actinomycetes</taxon>
        <taxon>Kineosporiales</taxon>
        <taxon>Kineosporiaceae</taxon>
        <taxon>Kineococcus</taxon>
    </lineage>
</organism>
<evidence type="ECO:0000313" key="2">
    <source>
        <dbReference type="Proteomes" id="UP001501195"/>
    </source>
</evidence>
<proteinExistence type="predicted"/>
<protein>
    <recommendedName>
        <fullName evidence="3">Polyketide cyclase/dehydrase/lipid transport protein</fullName>
    </recommendedName>
</protein>
<comment type="caution">
    <text evidence="1">The sequence shown here is derived from an EMBL/GenBank/DDBJ whole genome shotgun (WGS) entry which is preliminary data.</text>
</comment>
<dbReference type="Proteomes" id="UP001501195">
    <property type="component" value="Unassembled WGS sequence"/>
</dbReference>
<keyword evidence="2" id="KW-1185">Reference proteome</keyword>
<evidence type="ECO:0000313" key="1">
    <source>
        <dbReference type="EMBL" id="GAA4660124.1"/>
    </source>
</evidence>
<dbReference type="Pfam" id="PF10604">
    <property type="entry name" value="Polyketide_cyc2"/>
    <property type="match status" value="1"/>
</dbReference>
<reference evidence="2" key="1">
    <citation type="journal article" date="2019" name="Int. J. Syst. Evol. Microbiol.">
        <title>The Global Catalogue of Microorganisms (GCM) 10K type strain sequencing project: providing services to taxonomists for standard genome sequencing and annotation.</title>
        <authorList>
            <consortium name="The Broad Institute Genomics Platform"/>
            <consortium name="The Broad Institute Genome Sequencing Center for Infectious Disease"/>
            <person name="Wu L."/>
            <person name="Ma J."/>
        </authorList>
    </citation>
    <scope>NUCLEOTIDE SEQUENCE [LARGE SCALE GENOMIC DNA]</scope>
    <source>
        <strain evidence="2">JCM 18126</strain>
    </source>
</reference>